<dbReference type="EMBL" id="CAJVPM010017018">
    <property type="protein sequence ID" value="CAG8617505.1"/>
    <property type="molecule type" value="Genomic_DNA"/>
</dbReference>
<name>A0ACA9MVW8_9GLOM</name>
<sequence length="555" mass="64040">MECVDIDENESILFSGAQLDNQIPDFVEIPLEQTIREKLQIARNILGEIIIEPIRKIFNKLCETPKTFEDYQQLVIYEDSFIKSLNVLINEEFITLDQLHNNESNQSEIKQEEDRLLILKDLKKFTSQFVNQTVYSRKLNFIQKTLNSPNKEAILFSNIVLTEGGINKRYKELASCFHPDRTRHTNTPNGLRDSDQYLGIELFKIILKFKEDLLTILEKASKKKGVLDFHEKKANEHWKIAIDYRNASKEYWNRLKVFDKEDIKEIPSTDLKRLSVTSGMLAYEEYRAACKVADTAKELNKQIKLRENIALCLYISDRYLEAQLYALSAIRLIYQYSHCISQKDLAEAKKIFDKVRGEKSQLKTDIKLKGDLGNSQALVKAVNQGMSFLEKNETQRSIEEDLIKLSTQLMFKPDRQIVSYQASRENILHSKSHVVKHVVAGVVVRAASLLSICSTTIAFIPLIGCLAPLLGILCGWNLWSLSASLLSEPKIREKLNEIIKNALDAYDKGDYQGFIEILSEEYEKDRSIIKLKDRYDRIDPKSIITSLLKHNFRSD</sequence>
<accession>A0ACA9MVW8</accession>
<organism evidence="1 2">
    <name type="scientific">Scutellospora calospora</name>
    <dbReference type="NCBI Taxonomy" id="85575"/>
    <lineage>
        <taxon>Eukaryota</taxon>
        <taxon>Fungi</taxon>
        <taxon>Fungi incertae sedis</taxon>
        <taxon>Mucoromycota</taxon>
        <taxon>Glomeromycotina</taxon>
        <taxon>Glomeromycetes</taxon>
        <taxon>Diversisporales</taxon>
        <taxon>Gigasporaceae</taxon>
        <taxon>Scutellospora</taxon>
    </lineage>
</organism>
<keyword evidence="2" id="KW-1185">Reference proteome</keyword>
<evidence type="ECO:0000313" key="2">
    <source>
        <dbReference type="Proteomes" id="UP000789860"/>
    </source>
</evidence>
<dbReference type="Proteomes" id="UP000789860">
    <property type="component" value="Unassembled WGS sequence"/>
</dbReference>
<protein>
    <submittedName>
        <fullName evidence="1">4156_t:CDS:1</fullName>
    </submittedName>
</protein>
<comment type="caution">
    <text evidence="1">The sequence shown here is derived from an EMBL/GenBank/DDBJ whole genome shotgun (WGS) entry which is preliminary data.</text>
</comment>
<reference evidence="1" key="1">
    <citation type="submission" date="2021-06" db="EMBL/GenBank/DDBJ databases">
        <authorList>
            <person name="Kallberg Y."/>
            <person name="Tangrot J."/>
            <person name="Rosling A."/>
        </authorList>
    </citation>
    <scope>NUCLEOTIDE SEQUENCE</scope>
    <source>
        <strain evidence="1">AU212A</strain>
    </source>
</reference>
<feature type="non-terminal residue" evidence="1">
    <location>
        <position position="555"/>
    </location>
</feature>
<evidence type="ECO:0000313" key="1">
    <source>
        <dbReference type="EMBL" id="CAG8617505.1"/>
    </source>
</evidence>
<proteinExistence type="predicted"/>
<gene>
    <name evidence="1" type="ORF">SCALOS_LOCUS7531</name>
</gene>